<accession>A0A940P5M2</accession>
<evidence type="ECO:0000256" key="2">
    <source>
        <dbReference type="ARBA" id="ARBA00022475"/>
    </source>
</evidence>
<feature type="domain" description="DUF2179" evidence="7">
    <location>
        <begin position="114"/>
        <end position="166"/>
    </location>
</feature>
<evidence type="ECO:0000256" key="5">
    <source>
        <dbReference type="ARBA" id="ARBA00023136"/>
    </source>
</evidence>
<protein>
    <recommendedName>
        <fullName evidence="6">UPF0316 protein I6N95_12555</fullName>
    </recommendedName>
</protein>
<evidence type="ECO:0000259" key="7">
    <source>
        <dbReference type="Pfam" id="PF10035"/>
    </source>
</evidence>
<sequence length="184" mass="20801">MGIDVKMLGMIFIINLSYITLNTIRFMLTMKGYRNIAPLVSIVEITVYVLGLNMVLSRLDNPWNLAAYALGYGIGVGIGIRLEEFLALGYIMVTAIIPVKEESSMANDLRDEGYGVTVSFGFGREGERMILEILSSRKNERSLYKLIKEIEPSAFVISHEPKYISGGFWTKKVKKRRDHLSLKQ</sequence>
<dbReference type="NCBIfam" id="NF003194">
    <property type="entry name" value="PRK04164.1-5"/>
    <property type="match status" value="1"/>
</dbReference>
<dbReference type="Proteomes" id="UP000674938">
    <property type="component" value="Unassembled WGS sequence"/>
</dbReference>
<evidence type="ECO:0000256" key="6">
    <source>
        <dbReference type="HAMAP-Rule" id="MF_01515"/>
    </source>
</evidence>
<dbReference type="Pfam" id="PF10035">
    <property type="entry name" value="DUF2179"/>
    <property type="match status" value="1"/>
</dbReference>
<evidence type="ECO:0000313" key="10">
    <source>
        <dbReference type="Proteomes" id="UP000674938"/>
    </source>
</evidence>
<dbReference type="PANTHER" id="PTHR40060:SF1">
    <property type="entry name" value="UPF0316 PROTEIN YEBE"/>
    <property type="match status" value="1"/>
</dbReference>
<comment type="subcellular location">
    <subcellularLocation>
        <location evidence="1 6">Cell membrane</location>
        <topology evidence="1 6">Multi-pass membrane protein</topology>
    </subcellularLocation>
</comment>
<dbReference type="CDD" id="cd16381">
    <property type="entry name" value="YitT_C_like_1"/>
    <property type="match status" value="1"/>
</dbReference>
<feature type="domain" description="DUF5698" evidence="8">
    <location>
        <begin position="23"/>
        <end position="80"/>
    </location>
</feature>
<keyword evidence="3 6" id="KW-0812">Transmembrane</keyword>
<proteinExistence type="inferred from homology"/>
<evidence type="ECO:0000313" key="9">
    <source>
        <dbReference type="EMBL" id="MBP1041842.1"/>
    </source>
</evidence>
<feature type="transmembrane region" description="Helical" evidence="6">
    <location>
        <begin position="36"/>
        <end position="56"/>
    </location>
</feature>
<dbReference type="HAMAP" id="MF_01515">
    <property type="entry name" value="UPF0316"/>
    <property type="match status" value="1"/>
</dbReference>
<dbReference type="EMBL" id="JAEEGA010000007">
    <property type="protein sequence ID" value="MBP1041842.1"/>
    <property type="molecule type" value="Genomic_DNA"/>
</dbReference>
<dbReference type="AlphaFoldDB" id="A0A940P5M2"/>
<evidence type="ECO:0000256" key="3">
    <source>
        <dbReference type="ARBA" id="ARBA00022692"/>
    </source>
</evidence>
<reference evidence="9" key="1">
    <citation type="submission" date="2020-12" db="EMBL/GenBank/DDBJ databases">
        <title>Vagococcus allomyrinae sp. nov. and Enterococcus lavae sp. nov., isolated from the larvae of Allomyrina dichotoma.</title>
        <authorList>
            <person name="Lee S.D."/>
        </authorList>
    </citation>
    <scope>NUCLEOTIDE SEQUENCE</scope>
    <source>
        <strain evidence="9">BWB3-3</strain>
    </source>
</reference>
<comment type="caution">
    <text evidence="9">The sequence shown here is derived from an EMBL/GenBank/DDBJ whole genome shotgun (WGS) entry which is preliminary data.</text>
</comment>
<evidence type="ECO:0000256" key="1">
    <source>
        <dbReference type="ARBA" id="ARBA00004651"/>
    </source>
</evidence>
<feature type="transmembrane region" description="Helical" evidence="6">
    <location>
        <begin position="6"/>
        <end position="24"/>
    </location>
</feature>
<feature type="transmembrane region" description="Helical" evidence="6">
    <location>
        <begin position="62"/>
        <end position="82"/>
    </location>
</feature>
<dbReference type="InterPro" id="IPR019264">
    <property type="entry name" value="DUF2179"/>
</dbReference>
<organism evidence="9 10">
    <name type="scientific">Vagococcus allomyrinae</name>
    <dbReference type="NCBI Taxonomy" id="2794353"/>
    <lineage>
        <taxon>Bacteria</taxon>
        <taxon>Bacillati</taxon>
        <taxon>Bacillota</taxon>
        <taxon>Bacilli</taxon>
        <taxon>Lactobacillales</taxon>
        <taxon>Enterococcaceae</taxon>
        <taxon>Vagococcus</taxon>
    </lineage>
</organism>
<comment type="similarity">
    <text evidence="6">Belongs to the UPF0316 family.</text>
</comment>
<dbReference type="Pfam" id="PF18955">
    <property type="entry name" value="DUF5698"/>
    <property type="match status" value="1"/>
</dbReference>
<dbReference type="InterPro" id="IPR022930">
    <property type="entry name" value="UPF0316"/>
</dbReference>
<keyword evidence="4 6" id="KW-1133">Transmembrane helix</keyword>
<name>A0A940P5M2_9ENTE</name>
<keyword evidence="5 6" id="KW-0472">Membrane</keyword>
<evidence type="ECO:0000256" key="4">
    <source>
        <dbReference type="ARBA" id="ARBA00022989"/>
    </source>
</evidence>
<gene>
    <name evidence="9" type="ORF">I6N95_12555</name>
</gene>
<dbReference type="PANTHER" id="PTHR40060">
    <property type="entry name" value="UPF0316 PROTEIN YEBE"/>
    <property type="match status" value="1"/>
</dbReference>
<dbReference type="RefSeq" id="WP_209528436.1">
    <property type="nucleotide sequence ID" value="NZ_JAEEGA010000007.1"/>
</dbReference>
<keyword evidence="10" id="KW-1185">Reference proteome</keyword>
<dbReference type="InterPro" id="IPR044035">
    <property type="entry name" value="DUF5698"/>
</dbReference>
<dbReference type="GO" id="GO:0005886">
    <property type="term" value="C:plasma membrane"/>
    <property type="evidence" value="ECO:0007669"/>
    <property type="project" value="UniProtKB-SubCell"/>
</dbReference>
<keyword evidence="2 6" id="KW-1003">Cell membrane</keyword>
<evidence type="ECO:0000259" key="8">
    <source>
        <dbReference type="Pfam" id="PF18955"/>
    </source>
</evidence>